<evidence type="ECO:0000259" key="1">
    <source>
        <dbReference type="PROSITE" id="PS51186"/>
    </source>
</evidence>
<dbReference type="InterPro" id="IPR000182">
    <property type="entry name" value="GNAT_dom"/>
</dbReference>
<evidence type="ECO:0000313" key="2">
    <source>
        <dbReference type="EMBL" id="PNT99731.1"/>
    </source>
</evidence>
<evidence type="ECO:0000313" key="3">
    <source>
        <dbReference type="Proteomes" id="UP000236151"/>
    </source>
</evidence>
<dbReference type="GO" id="GO:0016747">
    <property type="term" value="F:acyltransferase activity, transferring groups other than amino-acyl groups"/>
    <property type="evidence" value="ECO:0007669"/>
    <property type="project" value="InterPro"/>
</dbReference>
<organism evidence="2 3">
    <name type="scientific">Clostridium thermosuccinogenes</name>
    <dbReference type="NCBI Taxonomy" id="84032"/>
    <lineage>
        <taxon>Bacteria</taxon>
        <taxon>Bacillati</taxon>
        <taxon>Bacillota</taxon>
        <taxon>Clostridia</taxon>
        <taxon>Eubacteriales</taxon>
        <taxon>Clostridiaceae</taxon>
        <taxon>Clostridium</taxon>
    </lineage>
</organism>
<dbReference type="EMBL" id="NIOJ01000016">
    <property type="protein sequence ID" value="PNT99731.1"/>
    <property type="molecule type" value="Genomic_DNA"/>
</dbReference>
<comment type="caution">
    <text evidence="2">The sequence shown here is derived from an EMBL/GenBank/DDBJ whole genome shotgun (WGS) entry which is preliminary data.</text>
</comment>
<dbReference type="OrthoDB" id="9785602at2"/>
<dbReference type="Pfam" id="PF13302">
    <property type="entry name" value="Acetyltransf_3"/>
    <property type="match status" value="1"/>
</dbReference>
<dbReference type="CDD" id="cd04301">
    <property type="entry name" value="NAT_SF"/>
    <property type="match status" value="1"/>
</dbReference>
<name>A0A2K2FLT6_9CLOT</name>
<proteinExistence type="predicted"/>
<dbReference type="InterPro" id="IPR016181">
    <property type="entry name" value="Acyl_CoA_acyltransferase"/>
</dbReference>
<dbReference type="Gene3D" id="3.40.630.30">
    <property type="match status" value="1"/>
</dbReference>
<accession>A0A2K2FLT6</accession>
<dbReference type="AlphaFoldDB" id="A0A2K2FLT6"/>
<dbReference type="InterPro" id="IPR051531">
    <property type="entry name" value="N-acetyltransferase"/>
</dbReference>
<dbReference type="PANTHER" id="PTHR43792:SF1">
    <property type="entry name" value="N-ACETYLTRANSFERASE DOMAIN-CONTAINING PROTEIN"/>
    <property type="match status" value="1"/>
</dbReference>
<sequence length="162" mass="18393">MAFFHHWANDPEVTKFLSWEPHGSIEVTKNLLQSWVKDYENPNCYNWAIVYDGNLVGSISLLNPKDDIGEAEAGYCMSKAYWGKGIMAEALAAVLKYSFDEVGFNRIFAKHNIENPNSGKVMRKCGMKYYIETKNAPLALKPDKIVMCDCYEILNPNLAKKS</sequence>
<feature type="domain" description="N-acetyltransferase" evidence="1">
    <location>
        <begin position="1"/>
        <end position="157"/>
    </location>
</feature>
<dbReference type="SUPFAM" id="SSF55729">
    <property type="entry name" value="Acyl-CoA N-acyltransferases (Nat)"/>
    <property type="match status" value="1"/>
</dbReference>
<keyword evidence="3" id="KW-1185">Reference proteome</keyword>
<dbReference type="PANTHER" id="PTHR43792">
    <property type="entry name" value="GNAT FAMILY, PUTATIVE (AFU_ORTHOLOGUE AFUA_3G00765)-RELATED-RELATED"/>
    <property type="match status" value="1"/>
</dbReference>
<dbReference type="Proteomes" id="UP000236151">
    <property type="component" value="Unassembled WGS sequence"/>
</dbReference>
<reference evidence="2 3" key="1">
    <citation type="submission" date="2017-06" db="EMBL/GenBank/DDBJ databases">
        <title>Investigating the central metabolism of Clostridium thermosuccinogenes.</title>
        <authorList>
            <person name="Koendjbiharie J.G."/>
            <person name="van Kranenburg R."/>
        </authorList>
    </citation>
    <scope>NUCLEOTIDE SEQUENCE [LARGE SCALE GENOMIC DNA]</scope>
    <source>
        <strain evidence="2 3">DSM 5806</strain>
    </source>
</reference>
<dbReference type="PROSITE" id="PS51186">
    <property type="entry name" value="GNAT"/>
    <property type="match status" value="1"/>
</dbReference>
<dbReference type="RefSeq" id="WP_103081163.1">
    <property type="nucleotide sequence ID" value="NZ_CP021850.1"/>
</dbReference>
<protein>
    <recommendedName>
        <fullName evidence="1">N-acetyltransferase domain-containing protein</fullName>
    </recommendedName>
</protein>
<gene>
    <name evidence="2" type="ORF">CDQ84_07745</name>
</gene>
<dbReference type="KEGG" id="cthd:CDO33_08610"/>